<dbReference type="Gene3D" id="3.40.50.300">
    <property type="entry name" value="P-loop containing nucleotide triphosphate hydrolases"/>
    <property type="match status" value="1"/>
</dbReference>
<organism evidence="3 4">
    <name type="scientific">Kineosporia babensis</name>
    <dbReference type="NCBI Taxonomy" id="499548"/>
    <lineage>
        <taxon>Bacteria</taxon>
        <taxon>Bacillati</taxon>
        <taxon>Actinomycetota</taxon>
        <taxon>Actinomycetes</taxon>
        <taxon>Kineosporiales</taxon>
        <taxon>Kineosporiaceae</taxon>
        <taxon>Kineosporia</taxon>
    </lineage>
</organism>
<dbReference type="AlphaFoldDB" id="A0A9X1SZ81"/>
<keyword evidence="2" id="KW-1133">Transmembrane helix</keyword>
<dbReference type="Proteomes" id="UP001138997">
    <property type="component" value="Unassembled WGS sequence"/>
</dbReference>
<evidence type="ECO:0000256" key="2">
    <source>
        <dbReference type="SAM" id="Phobius"/>
    </source>
</evidence>
<comment type="caution">
    <text evidence="3">The sequence shown here is derived from an EMBL/GenBank/DDBJ whole genome shotgun (WGS) entry which is preliminary data.</text>
</comment>
<dbReference type="InterPro" id="IPR027417">
    <property type="entry name" value="P-loop_NTPase"/>
</dbReference>
<dbReference type="SUPFAM" id="SSF52540">
    <property type="entry name" value="P-loop containing nucleoside triphosphate hydrolases"/>
    <property type="match status" value="1"/>
</dbReference>
<gene>
    <name evidence="3" type="ORF">LR394_40390</name>
</gene>
<sequence length="774" mass="83418">MSTGHDNHDAARATGRQEVPAYGTPSPDTDPDTGADTRPVVGADMEPVRLLPAPVTITDREADQRADIVADTKAASTSDGEVLEGRVISPGRSRAEVVHAVITSEQSRSVGKAVARHALYVPGGAVSVARRVWEAGTTSRHQRMMRQAELSGNAELLSEWETRAEAFRNHRHRRVMDWIAAPFILAKGLIVGTFALFFFLLGLGVLLALARKDAGALLAPLNGFLSLVNLIATVVVFLWTPVVIATPFVLLAVLWNEGRRRAPLPSWLATASDADLDAAIDEHSIAQALLALRIAAIKDALKAAPLQFITPARRDGRGTHAVVRLPLGVTTEQIAAKRTQLAGALYRQAKEVWPTTGSEEGILDLWVADKGALAEGAGEYPLLSEGTCDVFKGVPFGKTLRGLPITMPIMERNAIGGGMPGQGKSSSARVGFAGIALDPTAELRIWVPDANFDFEAFAPRCSRYVMGAEDEKLAEILQDLRDLHEEVQRRGELLIKYQIPSVTREYAGRDVGLHPLACLLEEAHVLFQHPEFGKEAQQLAINIVRLGRKRGIFLFVSTQAPTKDSIPRDVTRNCSNGIAFAVGDHVANDALLGQGAYRGGHRATELIPGTDRGTCVVKGFSGQRSEIVQVYFINIDKDNDQITPIIERSLKLIADHGRAVPGTGRARPAEITVTVRDLLADLDAVLGADPVQVANVPALLQRAFPGHRPYQGMSGTSLRKILATDHGIKVPSTGNRYPLNPATVRDAIARRPDPDTIDRHGDNGDESGPHLLAG</sequence>
<keyword evidence="2" id="KW-0812">Transmembrane</keyword>
<feature type="region of interest" description="Disordered" evidence="1">
    <location>
        <begin position="746"/>
        <end position="774"/>
    </location>
</feature>
<feature type="transmembrane region" description="Helical" evidence="2">
    <location>
        <begin position="230"/>
        <end position="255"/>
    </location>
</feature>
<protein>
    <recommendedName>
        <fullName evidence="5">Cell division protein FtsK</fullName>
    </recommendedName>
</protein>
<feature type="compositionally biased region" description="Basic and acidic residues" evidence="1">
    <location>
        <begin position="747"/>
        <end position="763"/>
    </location>
</feature>
<reference evidence="3" key="1">
    <citation type="submission" date="2021-11" db="EMBL/GenBank/DDBJ databases">
        <title>Streptomyces corallinus and Kineosporia corallina sp. nov., two new coral-derived marine actinobacteria.</title>
        <authorList>
            <person name="Buangrab K."/>
            <person name="Sutthacheep M."/>
            <person name="Yeemin T."/>
            <person name="Harunari E."/>
            <person name="Igarashi Y."/>
            <person name="Sripreechasak P."/>
            <person name="Kanchanasin P."/>
            <person name="Tanasupawat S."/>
            <person name="Phongsopitanun W."/>
        </authorList>
    </citation>
    <scope>NUCLEOTIDE SEQUENCE</scope>
    <source>
        <strain evidence="3">JCM 31032</strain>
    </source>
</reference>
<evidence type="ECO:0000313" key="3">
    <source>
        <dbReference type="EMBL" id="MCD5317170.1"/>
    </source>
</evidence>
<evidence type="ECO:0000313" key="4">
    <source>
        <dbReference type="Proteomes" id="UP001138997"/>
    </source>
</evidence>
<accession>A0A9X1SZ81</accession>
<keyword evidence="2" id="KW-0472">Membrane</keyword>
<dbReference type="RefSeq" id="WP_231450022.1">
    <property type="nucleotide sequence ID" value="NZ_JAJOMB010000046.1"/>
</dbReference>
<feature type="compositionally biased region" description="Basic and acidic residues" evidence="1">
    <location>
        <begin position="1"/>
        <end position="11"/>
    </location>
</feature>
<dbReference type="EMBL" id="JAJOMB010000046">
    <property type="protein sequence ID" value="MCD5317170.1"/>
    <property type="molecule type" value="Genomic_DNA"/>
</dbReference>
<feature type="region of interest" description="Disordered" evidence="1">
    <location>
        <begin position="1"/>
        <end position="40"/>
    </location>
</feature>
<proteinExistence type="predicted"/>
<keyword evidence="4" id="KW-1185">Reference proteome</keyword>
<feature type="transmembrane region" description="Helical" evidence="2">
    <location>
        <begin position="178"/>
        <end position="210"/>
    </location>
</feature>
<evidence type="ECO:0000256" key="1">
    <source>
        <dbReference type="SAM" id="MobiDB-lite"/>
    </source>
</evidence>
<name>A0A9X1SZ81_9ACTN</name>
<evidence type="ECO:0008006" key="5">
    <source>
        <dbReference type="Google" id="ProtNLM"/>
    </source>
</evidence>